<proteinExistence type="predicted"/>
<evidence type="ECO:0000256" key="1">
    <source>
        <dbReference type="SAM" id="Phobius"/>
    </source>
</evidence>
<name>A0A2K3JUP0_TRIPR</name>
<reference evidence="2 3" key="1">
    <citation type="journal article" date="2014" name="Am. J. Bot.">
        <title>Genome assembly and annotation for red clover (Trifolium pratense; Fabaceae).</title>
        <authorList>
            <person name="Istvanek J."/>
            <person name="Jaros M."/>
            <person name="Krenek A."/>
            <person name="Repkova J."/>
        </authorList>
    </citation>
    <scope>NUCLEOTIDE SEQUENCE [LARGE SCALE GENOMIC DNA]</scope>
    <source>
        <strain evidence="3">cv. Tatra</strain>
        <tissue evidence="2">Young leaves</tissue>
    </source>
</reference>
<accession>A0A2K3JUP0</accession>
<evidence type="ECO:0000313" key="2">
    <source>
        <dbReference type="EMBL" id="PNX57767.1"/>
    </source>
</evidence>
<gene>
    <name evidence="2" type="ORF">L195_g058857</name>
</gene>
<organism evidence="2 3">
    <name type="scientific">Trifolium pratense</name>
    <name type="common">Red clover</name>
    <dbReference type="NCBI Taxonomy" id="57577"/>
    <lineage>
        <taxon>Eukaryota</taxon>
        <taxon>Viridiplantae</taxon>
        <taxon>Streptophyta</taxon>
        <taxon>Embryophyta</taxon>
        <taxon>Tracheophyta</taxon>
        <taxon>Spermatophyta</taxon>
        <taxon>Magnoliopsida</taxon>
        <taxon>eudicotyledons</taxon>
        <taxon>Gunneridae</taxon>
        <taxon>Pentapetalae</taxon>
        <taxon>rosids</taxon>
        <taxon>fabids</taxon>
        <taxon>Fabales</taxon>
        <taxon>Fabaceae</taxon>
        <taxon>Papilionoideae</taxon>
        <taxon>50 kb inversion clade</taxon>
        <taxon>NPAAA clade</taxon>
        <taxon>Hologalegina</taxon>
        <taxon>IRL clade</taxon>
        <taxon>Trifolieae</taxon>
        <taxon>Trifolium</taxon>
    </lineage>
</organism>
<evidence type="ECO:0000313" key="3">
    <source>
        <dbReference type="Proteomes" id="UP000236291"/>
    </source>
</evidence>
<sequence>MSSVSYENAKSAFIVYFLFIVMNGELLTTHLAALTAPAAAAAPPAAPPTHTMNELFDKHKKVLEALGYLLNSLAFMFLLNLSIKNRSELLLNFLVTALDGVIAACMAAIYSPGFAKGLGSFVAVFAL</sequence>
<dbReference type="Proteomes" id="UP000236291">
    <property type="component" value="Unassembled WGS sequence"/>
</dbReference>
<protein>
    <submittedName>
        <fullName evidence="2">Uncharacterized protein</fullName>
    </submittedName>
</protein>
<comment type="caution">
    <text evidence="2">The sequence shown here is derived from an EMBL/GenBank/DDBJ whole genome shotgun (WGS) entry which is preliminary data.</text>
</comment>
<dbReference type="EMBL" id="ASHM01124937">
    <property type="protein sequence ID" value="PNX57767.1"/>
    <property type="molecule type" value="Genomic_DNA"/>
</dbReference>
<reference evidence="2 3" key="2">
    <citation type="journal article" date="2017" name="Front. Plant Sci.">
        <title>Gene Classification and Mining of Molecular Markers Useful in Red Clover (Trifolium pratense) Breeding.</title>
        <authorList>
            <person name="Istvanek J."/>
            <person name="Dluhosova J."/>
            <person name="Dluhos P."/>
            <person name="Patkova L."/>
            <person name="Nedelnik J."/>
            <person name="Repkova J."/>
        </authorList>
    </citation>
    <scope>NUCLEOTIDE SEQUENCE [LARGE SCALE GENOMIC DNA]</scope>
    <source>
        <strain evidence="3">cv. Tatra</strain>
        <tissue evidence="2">Young leaves</tissue>
    </source>
</reference>
<dbReference type="AlphaFoldDB" id="A0A2K3JUP0"/>
<feature type="transmembrane region" description="Helical" evidence="1">
    <location>
        <begin position="90"/>
        <end position="110"/>
    </location>
</feature>
<keyword evidence="1" id="KW-0812">Transmembrane</keyword>
<feature type="transmembrane region" description="Helical" evidence="1">
    <location>
        <begin position="65"/>
        <end position="83"/>
    </location>
</feature>
<keyword evidence="1" id="KW-1133">Transmembrane helix</keyword>
<keyword evidence="1" id="KW-0472">Membrane</keyword>